<evidence type="ECO:0000256" key="2">
    <source>
        <dbReference type="ARBA" id="ARBA00022980"/>
    </source>
</evidence>
<gene>
    <name evidence="4 6" type="primary">rplU</name>
    <name evidence="6" type="ORF">IAD51_03100</name>
</gene>
<name>A0A9D1HT30_9FIRM</name>
<accession>A0A9D1HT30</accession>
<keyword evidence="4 5" id="KW-0694">RNA-binding</keyword>
<dbReference type="NCBIfam" id="TIGR00061">
    <property type="entry name" value="L21"/>
    <property type="match status" value="1"/>
</dbReference>
<dbReference type="PANTHER" id="PTHR21349:SF0">
    <property type="entry name" value="LARGE RIBOSOMAL SUBUNIT PROTEIN BL21M"/>
    <property type="match status" value="1"/>
</dbReference>
<keyword evidence="4 5" id="KW-0699">rRNA-binding</keyword>
<evidence type="ECO:0000256" key="3">
    <source>
        <dbReference type="ARBA" id="ARBA00023274"/>
    </source>
</evidence>
<protein>
    <recommendedName>
        <fullName evidence="4">Large ribosomal subunit protein bL21</fullName>
    </recommendedName>
</protein>
<reference evidence="6" key="1">
    <citation type="submission" date="2020-10" db="EMBL/GenBank/DDBJ databases">
        <authorList>
            <person name="Gilroy R."/>
        </authorList>
    </citation>
    <scope>NUCLEOTIDE SEQUENCE</scope>
    <source>
        <strain evidence="6">1063</strain>
    </source>
</reference>
<dbReference type="AlphaFoldDB" id="A0A9D1HT30"/>
<dbReference type="GO" id="GO:1990904">
    <property type="term" value="C:ribonucleoprotein complex"/>
    <property type="evidence" value="ECO:0007669"/>
    <property type="project" value="UniProtKB-KW"/>
</dbReference>
<dbReference type="GO" id="GO:0019843">
    <property type="term" value="F:rRNA binding"/>
    <property type="evidence" value="ECO:0007669"/>
    <property type="project" value="UniProtKB-UniRule"/>
</dbReference>
<evidence type="ECO:0000256" key="4">
    <source>
        <dbReference type="HAMAP-Rule" id="MF_01363"/>
    </source>
</evidence>
<dbReference type="GO" id="GO:0005737">
    <property type="term" value="C:cytoplasm"/>
    <property type="evidence" value="ECO:0007669"/>
    <property type="project" value="UniProtKB-ARBA"/>
</dbReference>
<dbReference type="InterPro" id="IPR036164">
    <property type="entry name" value="bL21-like_sf"/>
</dbReference>
<dbReference type="GO" id="GO:0006412">
    <property type="term" value="P:translation"/>
    <property type="evidence" value="ECO:0007669"/>
    <property type="project" value="UniProtKB-UniRule"/>
</dbReference>
<reference evidence="6" key="2">
    <citation type="journal article" date="2021" name="PeerJ">
        <title>Extensive microbial diversity within the chicken gut microbiome revealed by metagenomics and culture.</title>
        <authorList>
            <person name="Gilroy R."/>
            <person name="Ravi A."/>
            <person name="Getino M."/>
            <person name="Pursley I."/>
            <person name="Horton D.L."/>
            <person name="Alikhan N.F."/>
            <person name="Baker D."/>
            <person name="Gharbi K."/>
            <person name="Hall N."/>
            <person name="Watson M."/>
            <person name="Adriaenssens E.M."/>
            <person name="Foster-Nyarko E."/>
            <person name="Jarju S."/>
            <person name="Secka A."/>
            <person name="Antonio M."/>
            <person name="Oren A."/>
            <person name="Chaudhuri R.R."/>
            <person name="La Ragione R."/>
            <person name="Hildebrand F."/>
            <person name="Pallen M.J."/>
        </authorList>
    </citation>
    <scope>NUCLEOTIDE SEQUENCE</scope>
    <source>
        <strain evidence="6">1063</strain>
    </source>
</reference>
<sequence length="102" mass="11248">MYAIVSCGGKQYKVEKDMLVKVEKIDAEVGAKVELEVLMFVGDEGSVKAGAEAAAVKVEAVVNAQGKFPKVDVFHYKPKKQIRKRQGHRQPYTELKITAIKG</sequence>
<dbReference type="InterPro" id="IPR028909">
    <property type="entry name" value="bL21-like"/>
</dbReference>
<evidence type="ECO:0000256" key="5">
    <source>
        <dbReference type="RuleBase" id="RU000562"/>
    </source>
</evidence>
<dbReference type="Proteomes" id="UP000824088">
    <property type="component" value="Unassembled WGS sequence"/>
</dbReference>
<dbReference type="SUPFAM" id="SSF141091">
    <property type="entry name" value="L21p-like"/>
    <property type="match status" value="1"/>
</dbReference>
<organism evidence="6 7">
    <name type="scientific">Candidatus Limadaptatus stercorigallinarum</name>
    <dbReference type="NCBI Taxonomy" id="2840845"/>
    <lineage>
        <taxon>Bacteria</taxon>
        <taxon>Bacillati</taxon>
        <taxon>Bacillota</taxon>
        <taxon>Clostridia</taxon>
        <taxon>Eubacteriales</taxon>
        <taxon>Candidatus Limadaptatus</taxon>
    </lineage>
</organism>
<evidence type="ECO:0000313" key="6">
    <source>
        <dbReference type="EMBL" id="HIU21213.1"/>
    </source>
</evidence>
<dbReference type="PANTHER" id="PTHR21349">
    <property type="entry name" value="50S RIBOSOMAL PROTEIN L21"/>
    <property type="match status" value="1"/>
</dbReference>
<evidence type="ECO:0000313" key="7">
    <source>
        <dbReference type="Proteomes" id="UP000824088"/>
    </source>
</evidence>
<dbReference type="Pfam" id="PF00829">
    <property type="entry name" value="Ribosomal_L21p"/>
    <property type="match status" value="1"/>
</dbReference>
<evidence type="ECO:0000256" key="1">
    <source>
        <dbReference type="ARBA" id="ARBA00008563"/>
    </source>
</evidence>
<keyword evidence="3 4" id="KW-0687">Ribonucleoprotein</keyword>
<dbReference type="EMBL" id="DVMN01000055">
    <property type="protein sequence ID" value="HIU21213.1"/>
    <property type="molecule type" value="Genomic_DNA"/>
</dbReference>
<comment type="function">
    <text evidence="4 5">This protein binds to 23S rRNA in the presence of protein L20.</text>
</comment>
<dbReference type="InterPro" id="IPR001787">
    <property type="entry name" value="Ribosomal_bL21"/>
</dbReference>
<proteinExistence type="inferred from homology"/>
<dbReference type="HAMAP" id="MF_01363">
    <property type="entry name" value="Ribosomal_bL21"/>
    <property type="match status" value="1"/>
</dbReference>
<dbReference type="GO" id="GO:0003735">
    <property type="term" value="F:structural constituent of ribosome"/>
    <property type="evidence" value="ECO:0007669"/>
    <property type="project" value="InterPro"/>
</dbReference>
<comment type="subunit">
    <text evidence="4">Part of the 50S ribosomal subunit. Contacts protein L20.</text>
</comment>
<comment type="caution">
    <text evidence="6">The sequence shown here is derived from an EMBL/GenBank/DDBJ whole genome shotgun (WGS) entry which is preliminary data.</text>
</comment>
<keyword evidence="2 4" id="KW-0689">Ribosomal protein</keyword>
<dbReference type="GO" id="GO:0005840">
    <property type="term" value="C:ribosome"/>
    <property type="evidence" value="ECO:0007669"/>
    <property type="project" value="UniProtKB-KW"/>
</dbReference>
<comment type="similarity">
    <text evidence="1 4 5">Belongs to the bacterial ribosomal protein bL21 family.</text>
</comment>